<proteinExistence type="predicted"/>
<feature type="non-terminal residue" evidence="2">
    <location>
        <position position="1"/>
    </location>
</feature>
<dbReference type="AlphaFoldDB" id="A0A382C3P9"/>
<sequence>LAKHLKPPGTGHTDAGQELVWNRTGGERQSDFDQLGQLNLNGGGGGAGFLKVALVENGFLLSQNPAKGESPSESWSKRGTMSA</sequence>
<feature type="region of interest" description="Disordered" evidence="1">
    <location>
        <begin position="62"/>
        <end position="83"/>
    </location>
</feature>
<name>A0A382C3P9_9ZZZZ</name>
<feature type="non-terminal residue" evidence="2">
    <location>
        <position position="83"/>
    </location>
</feature>
<organism evidence="2">
    <name type="scientific">marine metagenome</name>
    <dbReference type="NCBI Taxonomy" id="408172"/>
    <lineage>
        <taxon>unclassified sequences</taxon>
        <taxon>metagenomes</taxon>
        <taxon>ecological metagenomes</taxon>
    </lineage>
</organism>
<reference evidence="2" key="1">
    <citation type="submission" date="2018-05" db="EMBL/GenBank/DDBJ databases">
        <authorList>
            <person name="Lanie J.A."/>
            <person name="Ng W.-L."/>
            <person name="Kazmierczak K.M."/>
            <person name="Andrzejewski T.M."/>
            <person name="Davidsen T.M."/>
            <person name="Wayne K.J."/>
            <person name="Tettelin H."/>
            <person name="Glass J.I."/>
            <person name="Rusch D."/>
            <person name="Podicherti R."/>
            <person name="Tsui H.-C.T."/>
            <person name="Winkler M.E."/>
        </authorList>
    </citation>
    <scope>NUCLEOTIDE SEQUENCE</scope>
</reference>
<gene>
    <name evidence="2" type="ORF">METZ01_LOCUS173368</name>
</gene>
<accession>A0A382C3P9</accession>
<evidence type="ECO:0000313" key="2">
    <source>
        <dbReference type="EMBL" id="SVB20514.1"/>
    </source>
</evidence>
<dbReference type="EMBL" id="UINC01032596">
    <property type="protein sequence ID" value="SVB20514.1"/>
    <property type="molecule type" value="Genomic_DNA"/>
</dbReference>
<protein>
    <submittedName>
        <fullName evidence="2">Uncharacterized protein</fullName>
    </submittedName>
</protein>
<evidence type="ECO:0000256" key="1">
    <source>
        <dbReference type="SAM" id="MobiDB-lite"/>
    </source>
</evidence>